<feature type="compositionally biased region" description="Low complexity" evidence="1">
    <location>
        <begin position="229"/>
        <end position="252"/>
    </location>
</feature>
<dbReference type="AlphaFoldDB" id="A0A0M0LRF0"/>
<sequence length="252" mass="25634">MDLKGLIPSDLISRNARVRVWYEEDGVKTSYVGTVTTYAPAQGMSVWFDGMTRLEQEWVDGDDEWAWEEEPPVPGAESLKLSAVRLHMRGPTISEMMNMRLRGLPVDPAPPTTTLRVLSGSSVLSSGAHNPSPRSFGKKARLLAAAAELPSSPAAGASVAAESTSGGKRAAAAALPGSFSSAPPPKVSRSGARKPAAPGASDGADAAAGAAPPTKSPSAPRVASRKPAAEVADAASVARSAVPSGALSAAAA</sequence>
<reference evidence="3" key="1">
    <citation type="journal article" date="2015" name="PLoS Genet.">
        <title>Genome Sequence and Transcriptome Analyses of Chrysochromulina tobin: Metabolic Tools for Enhanced Algal Fitness in the Prominent Order Prymnesiales (Haptophyceae).</title>
        <authorList>
            <person name="Hovde B.T."/>
            <person name="Deodato C.R."/>
            <person name="Hunsperger H.M."/>
            <person name="Ryken S.A."/>
            <person name="Yost W."/>
            <person name="Jha R.K."/>
            <person name="Patterson J."/>
            <person name="Monnat R.J. Jr."/>
            <person name="Barlow S.B."/>
            <person name="Starkenburg S.R."/>
            <person name="Cattolico R.A."/>
        </authorList>
    </citation>
    <scope>NUCLEOTIDE SEQUENCE</scope>
    <source>
        <strain evidence="3">CCMP291</strain>
    </source>
</reference>
<proteinExistence type="predicted"/>
<protein>
    <submittedName>
        <fullName evidence="2">Uncharacterized protein</fullName>
    </submittedName>
</protein>
<evidence type="ECO:0000256" key="1">
    <source>
        <dbReference type="SAM" id="MobiDB-lite"/>
    </source>
</evidence>
<name>A0A0M0LRF0_9EUKA</name>
<feature type="region of interest" description="Disordered" evidence="1">
    <location>
        <begin position="172"/>
        <end position="252"/>
    </location>
</feature>
<evidence type="ECO:0000313" key="3">
    <source>
        <dbReference type="Proteomes" id="UP000037460"/>
    </source>
</evidence>
<dbReference type="Proteomes" id="UP000037460">
    <property type="component" value="Unassembled WGS sequence"/>
</dbReference>
<keyword evidence="3" id="KW-1185">Reference proteome</keyword>
<dbReference type="EMBL" id="JWZX01000280">
    <property type="protein sequence ID" value="KOO53328.1"/>
    <property type="molecule type" value="Genomic_DNA"/>
</dbReference>
<accession>A0A0M0LRF0</accession>
<comment type="caution">
    <text evidence="2">The sequence shown here is derived from an EMBL/GenBank/DDBJ whole genome shotgun (WGS) entry which is preliminary data.</text>
</comment>
<feature type="compositionally biased region" description="Low complexity" evidence="1">
    <location>
        <begin position="194"/>
        <end position="220"/>
    </location>
</feature>
<gene>
    <name evidence="2" type="ORF">Ctob_013015</name>
</gene>
<organism evidence="2 3">
    <name type="scientific">Chrysochromulina tobinii</name>
    <dbReference type="NCBI Taxonomy" id="1460289"/>
    <lineage>
        <taxon>Eukaryota</taxon>
        <taxon>Haptista</taxon>
        <taxon>Haptophyta</taxon>
        <taxon>Prymnesiophyceae</taxon>
        <taxon>Prymnesiales</taxon>
        <taxon>Chrysochromulinaceae</taxon>
        <taxon>Chrysochromulina</taxon>
    </lineage>
</organism>
<feature type="non-terminal residue" evidence="2">
    <location>
        <position position="252"/>
    </location>
</feature>
<evidence type="ECO:0000313" key="2">
    <source>
        <dbReference type="EMBL" id="KOO53328.1"/>
    </source>
</evidence>
<dbReference type="OrthoDB" id="10492259at2759"/>